<accession>A0A438EVK8</accession>
<sequence>MLDSATKTRRGKSGNAMEATSTMTPRASTLRWEILRRAVLRRPPPQPGSSLLHRCSPSHSLPRRLGFQFTASSCLSFLGIALDSSISLADDQSRIGINRISRKTSHGFNLIPHHLMDGHDEHFSGSDRSRDARICYTLPVESASKLYLT</sequence>
<dbReference type="Proteomes" id="UP000288805">
    <property type="component" value="Unassembled WGS sequence"/>
</dbReference>
<comment type="caution">
    <text evidence="2">The sequence shown here is derived from an EMBL/GenBank/DDBJ whole genome shotgun (WGS) entry which is preliminary data.</text>
</comment>
<gene>
    <name evidence="2" type="ORF">CK203_066683</name>
</gene>
<proteinExistence type="predicted"/>
<dbReference type="AlphaFoldDB" id="A0A438EVK8"/>
<protein>
    <submittedName>
        <fullName evidence="2">Uncharacterized protein</fullName>
    </submittedName>
</protein>
<feature type="region of interest" description="Disordered" evidence="1">
    <location>
        <begin position="1"/>
        <end position="25"/>
    </location>
</feature>
<evidence type="ECO:0000313" key="2">
    <source>
        <dbReference type="EMBL" id="RVW51749.1"/>
    </source>
</evidence>
<dbReference type="EMBL" id="QGNW01001179">
    <property type="protein sequence ID" value="RVW51749.1"/>
    <property type="molecule type" value="Genomic_DNA"/>
</dbReference>
<organism evidence="2 3">
    <name type="scientific">Vitis vinifera</name>
    <name type="common">Grape</name>
    <dbReference type="NCBI Taxonomy" id="29760"/>
    <lineage>
        <taxon>Eukaryota</taxon>
        <taxon>Viridiplantae</taxon>
        <taxon>Streptophyta</taxon>
        <taxon>Embryophyta</taxon>
        <taxon>Tracheophyta</taxon>
        <taxon>Spermatophyta</taxon>
        <taxon>Magnoliopsida</taxon>
        <taxon>eudicotyledons</taxon>
        <taxon>Gunneridae</taxon>
        <taxon>Pentapetalae</taxon>
        <taxon>rosids</taxon>
        <taxon>Vitales</taxon>
        <taxon>Vitaceae</taxon>
        <taxon>Viteae</taxon>
        <taxon>Vitis</taxon>
    </lineage>
</organism>
<evidence type="ECO:0000256" key="1">
    <source>
        <dbReference type="SAM" id="MobiDB-lite"/>
    </source>
</evidence>
<evidence type="ECO:0000313" key="3">
    <source>
        <dbReference type="Proteomes" id="UP000288805"/>
    </source>
</evidence>
<reference evidence="2 3" key="1">
    <citation type="journal article" date="2018" name="PLoS Genet.">
        <title>Population sequencing reveals clonal diversity and ancestral inbreeding in the grapevine cultivar Chardonnay.</title>
        <authorList>
            <person name="Roach M.J."/>
            <person name="Johnson D.L."/>
            <person name="Bohlmann J."/>
            <person name="van Vuuren H.J."/>
            <person name="Jones S.J."/>
            <person name="Pretorius I.S."/>
            <person name="Schmidt S.A."/>
            <person name="Borneman A.R."/>
        </authorList>
    </citation>
    <scope>NUCLEOTIDE SEQUENCE [LARGE SCALE GENOMIC DNA]</scope>
    <source>
        <strain evidence="3">cv. Chardonnay</strain>
        <tissue evidence="2">Leaf</tissue>
    </source>
</reference>
<name>A0A438EVK8_VITVI</name>